<evidence type="ECO:0000313" key="1">
    <source>
        <dbReference type="EMBL" id="MXR37251.1"/>
    </source>
</evidence>
<proteinExistence type="predicted"/>
<comment type="caution">
    <text evidence="1">The sequence shown here is derived from an EMBL/GenBank/DDBJ whole genome shotgun (WGS) entry which is preliminary data.</text>
</comment>
<accession>A0A845BRX7</accession>
<dbReference type="AlphaFoldDB" id="A0A845BRX7"/>
<name>A0A845BRX7_9NEIS</name>
<reference evidence="1 2" key="1">
    <citation type="submission" date="2019-12" db="EMBL/GenBank/DDBJ databases">
        <title>Neisseriaceae gen. nov. sp. Genome sequencing and assembly.</title>
        <authorList>
            <person name="Liu Z."/>
            <person name="Li A."/>
        </authorList>
    </citation>
    <scope>NUCLEOTIDE SEQUENCE [LARGE SCALE GENOMIC DNA]</scope>
    <source>
        <strain evidence="1 2">B2N2-7</strain>
    </source>
</reference>
<protein>
    <submittedName>
        <fullName evidence="1">Uncharacterized protein</fullName>
    </submittedName>
</protein>
<organism evidence="1 2">
    <name type="scientific">Craterilacuibacter sinensis</name>
    <dbReference type="NCBI Taxonomy" id="2686017"/>
    <lineage>
        <taxon>Bacteria</taxon>
        <taxon>Pseudomonadati</taxon>
        <taxon>Pseudomonadota</taxon>
        <taxon>Betaproteobacteria</taxon>
        <taxon>Neisseriales</taxon>
        <taxon>Neisseriaceae</taxon>
        <taxon>Craterilacuibacter</taxon>
    </lineage>
</organism>
<evidence type="ECO:0000313" key="2">
    <source>
        <dbReference type="Proteomes" id="UP000467214"/>
    </source>
</evidence>
<dbReference type="Proteomes" id="UP000467214">
    <property type="component" value="Unassembled WGS sequence"/>
</dbReference>
<dbReference type="EMBL" id="WSSB01000008">
    <property type="protein sequence ID" value="MXR37251.1"/>
    <property type="molecule type" value="Genomic_DNA"/>
</dbReference>
<sequence>MTTAKPHPKTAPATACSAAGNPELKYLTLIEDTGFEIVRGRKIRMARFRCICGKEAVLSVYRVREGRVKSCGCLKKGVKLGRPRADGAEPIQTCKPYVPTTPGARHFKERHVQGDTIGTRPMPEGGISSLELI</sequence>
<gene>
    <name evidence="1" type="ORF">GQF02_09730</name>
</gene>
<dbReference type="RefSeq" id="WP_160796747.1">
    <property type="nucleotide sequence ID" value="NZ_WSSB01000008.1"/>
</dbReference>
<keyword evidence="2" id="KW-1185">Reference proteome</keyword>